<dbReference type="SUPFAM" id="SSF55073">
    <property type="entry name" value="Nucleotide cyclase"/>
    <property type="match status" value="1"/>
</dbReference>
<feature type="domain" description="PAC" evidence="7">
    <location>
        <begin position="508"/>
        <end position="560"/>
    </location>
</feature>
<dbReference type="OrthoDB" id="9813903at2"/>
<dbReference type="Proteomes" id="UP000241193">
    <property type="component" value="Unassembled WGS sequence"/>
</dbReference>
<evidence type="ECO:0000259" key="8">
    <source>
        <dbReference type="PROSITE" id="PS50839"/>
    </source>
</evidence>
<dbReference type="InterPro" id="IPR000014">
    <property type="entry name" value="PAS"/>
</dbReference>
<reference evidence="10 11" key="2">
    <citation type="submission" date="2018-04" db="EMBL/GenBank/DDBJ databases">
        <title>Thauera lacus sp. nov., isolated from an saline lake in Inner Mongolia, China.</title>
        <authorList>
            <person name="Liang Q.-Y."/>
        </authorList>
    </citation>
    <scope>NUCLEOTIDE SEQUENCE [LARGE SCALE GENOMIC DNA]</scope>
    <source>
        <strain evidence="10 11">D20</strain>
    </source>
</reference>
<dbReference type="GO" id="GO:0016020">
    <property type="term" value="C:membrane"/>
    <property type="evidence" value="ECO:0007669"/>
    <property type="project" value="UniProtKB-SubCell"/>
</dbReference>
<dbReference type="InterPro" id="IPR035965">
    <property type="entry name" value="PAS-like_dom_sf"/>
</dbReference>
<feature type="domain" description="PAS" evidence="6">
    <location>
        <begin position="313"/>
        <end position="383"/>
    </location>
</feature>
<feature type="domain" description="CHASE" evidence="8">
    <location>
        <begin position="127"/>
        <end position="215"/>
    </location>
</feature>
<dbReference type="InterPro" id="IPR006189">
    <property type="entry name" value="CHASE_dom"/>
</dbReference>
<dbReference type="Gene3D" id="3.30.70.270">
    <property type="match status" value="1"/>
</dbReference>
<evidence type="ECO:0008006" key="12">
    <source>
        <dbReference type="Google" id="ProtNLM"/>
    </source>
</evidence>
<dbReference type="Pfam" id="PF03924">
    <property type="entry name" value="CHASE"/>
    <property type="match status" value="1"/>
</dbReference>
<comment type="caution">
    <text evidence="10">The sequence shown here is derived from an EMBL/GenBank/DDBJ whole genome shotgun (WGS) entry which is preliminary data.</text>
</comment>
<accession>A0A2T4IDV5</accession>
<dbReference type="InterPro" id="IPR052155">
    <property type="entry name" value="Biofilm_reg_signaling"/>
</dbReference>
<evidence type="ECO:0000256" key="1">
    <source>
        <dbReference type="ARBA" id="ARBA00004370"/>
    </source>
</evidence>
<evidence type="ECO:0000256" key="5">
    <source>
        <dbReference type="SAM" id="Phobius"/>
    </source>
</evidence>
<dbReference type="SUPFAM" id="SSF55785">
    <property type="entry name" value="PYP-like sensor domain (PAS domain)"/>
    <property type="match status" value="2"/>
</dbReference>
<keyword evidence="2 5" id="KW-0812">Transmembrane</keyword>
<feature type="domain" description="GGDEF" evidence="9">
    <location>
        <begin position="592"/>
        <end position="725"/>
    </location>
</feature>
<evidence type="ECO:0000259" key="6">
    <source>
        <dbReference type="PROSITE" id="PS50112"/>
    </source>
</evidence>
<dbReference type="CDD" id="cd01949">
    <property type="entry name" value="GGDEF"/>
    <property type="match status" value="1"/>
</dbReference>
<dbReference type="InterPro" id="IPR013656">
    <property type="entry name" value="PAS_4"/>
</dbReference>
<dbReference type="InterPro" id="IPR043128">
    <property type="entry name" value="Rev_trsase/Diguanyl_cyclase"/>
</dbReference>
<feature type="transmembrane region" description="Helical" evidence="5">
    <location>
        <begin position="28"/>
        <end position="51"/>
    </location>
</feature>
<evidence type="ECO:0000256" key="3">
    <source>
        <dbReference type="ARBA" id="ARBA00022989"/>
    </source>
</evidence>
<dbReference type="PROSITE" id="PS50112">
    <property type="entry name" value="PAS"/>
    <property type="match status" value="2"/>
</dbReference>
<dbReference type="FunFam" id="3.30.70.270:FF:000001">
    <property type="entry name" value="Diguanylate cyclase domain protein"/>
    <property type="match status" value="1"/>
</dbReference>
<dbReference type="Pfam" id="PF08448">
    <property type="entry name" value="PAS_4"/>
    <property type="match status" value="2"/>
</dbReference>
<dbReference type="NCBIfam" id="TIGR00254">
    <property type="entry name" value="GGDEF"/>
    <property type="match status" value="1"/>
</dbReference>
<keyword evidence="3 5" id="KW-1133">Transmembrane helix</keyword>
<dbReference type="SMART" id="SM00086">
    <property type="entry name" value="PAC"/>
    <property type="match status" value="2"/>
</dbReference>
<feature type="domain" description="PAS" evidence="6">
    <location>
        <begin position="436"/>
        <end position="480"/>
    </location>
</feature>
<dbReference type="Gene3D" id="3.30.450.20">
    <property type="entry name" value="PAS domain"/>
    <property type="match status" value="2"/>
</dbReference>
<evidence type="ECO:0000256" key="4">
    <source>
        <dbReference type="ARBA" id="ARBA00023136"/>
    </source>
</evidence>
<dbReference type="InterPro" id="IPR001610">
    <property type="entry name" value="PAC"/>
</dbReference>
<proteinExistence type="predicted"/>
<dbReference type="GO" id="GO:0007165">
    <property type="term" value="P:signal transduction"/>
    <property type="evidence" value="ECO:0007669"/>
    <property type="project" value="UniProtKB-ARBA"/>
</dbReference>
<evidence type="ECO:0000259" key="9">
    <source>
        <dbReference type="PROSITE" id="PS50887"/>
    </source>
</evidence>
<comment type="subcellular location">
    <subcellularLocation>
        <location evidence="1">Membrane</location>
    </subcellularLocation>
</comment>
<dbReference type="SMART" id="SM00267">
    <property type="entry name" value="GGDEF"/>
    <property type="match status" value="1"/>
</dbReference>
<dbReference type="SMART" id="SM01079">
    <property type="entry name" value="CHASE"/>
    <property type="match status" value="1"/>
</dbReference>
<dbReference type="InterPro" id="IPR000160">
    <property type="entry name" value="GGDEF_dom"/>
</dbReference>
<dbReference type="Pfam" id="PF00990">
    <property type="entry name" value="GGDEF"/>
    <property type="match status" value="1"/>
</dbReference>
<dbReference type="AlphaFoldDB" id="A0A2T4IDV5"/>
<dbReference type="Gene3D" id="3.30.450.350">
    <property type="entry name" value="CHASE domain"/>
    <property type="match status" value="1"/>
</dbReference>
<sequence length="726" mass="78247">MGAGVTDSKIPSKRFILAFMQGTSRKSLGLVVLLVVGLAAAALVVLVGTLADASLRERWRAERQGELGGLRATLEGEINGAANLTAGLIAEVVLNEGIDPLHFDRHARELMRERSLLRNITLAPGNVIAMVHPLAGNEAALGLDLLNHPTQGAATRLMLASGRPVLAGPVTLAQGGQALIHRVPIYLNGDDNGTRGRYWGLMSTPIDFDRLIVAVGLGDPALPYRVALRGIDGQGDRGPVFWGDASVFEAPDAFLLDVHVLEGSWRMAALPLGEPPSHAWLLLGSRALALLLALMTISVVAHLLRVGRRLAESEQLHRELAEQMQDVLFQTDASQRVNYLNPAWTQLSGRPVSACLGLPWSELLHPDDRQRARGRCTEFIAARGGEYDEAFRVIDAAGKVREVVVRAGLHRNARAEVVGTVGLIIDVTERRQMETRLAVASSLFERSGEAIVVFDADGVVQAVNPAFSRITGFRAAAVVGTVFDPFAAQTGEPTLATLWRAMRDGDAWQGESEARRASGESYPVALSATAVRDADGHLLQCLLILADISERKEKERAVEYLALHDSLTGLANRVQLGSRFEQGAAQARRAGHGMALLYFDLDGFKPLNDHHGHEAGDRMLCHVALRLRDAVRDSDVVARVGGDEFAILLSRVDTPEGARTVAAKVVEALNAPMRHGGGELRIGASIGIALFPAHGTTLDELMRVADRAMYQVKARGRGGWWVAELP</sequence>
<keyword evidence="11" id="KW-1185">Reference proteome</keyword>
<protein>
    <recommendedName>
        <fullName evidence="12">Diguanylate cyclase with PAS/PAC sensor</fullName>
    </recommendedName>
</protein>
<reference evidence="10 11" key="1">
    <citation type="submission" date="2018-03" db="EMBL/GenBank/DDBJ databases">
        <authorList>
            <person name="Keele B.F."/>
        </authorList>
    </citation>
    <scope>NUCLEOTIDE SEQUENCE [LARGE SCALE GENOMIC DNA]</scope>
    <source>
        <strain evidence="10 11">D20</strain>
    </source>
</reference>
<name>A0A2T4IDV5_9RHOO</name>
<evidence type="ECO:0000313" key="10">
    <source>
        <dbReference type="EMBL" id="PTD95959.1"/>
    </source>
</evidence>
<dbReference type="GO" id="GO:0003824">
    <property type="term" value="F:catalytic activity"/>
    <property type="evidence" value="ECO:0007669"/>
    <property type="project" value="UniProtKB-ARBA"/>
</dbReference>
<dbReference type="PANTHER" id="PTHR44757">
    <property type="entry name" value="DIGUANYLATE CYCLASE DGCP"/>
    <property type="match status" value="1"/>
</dbReference>
<dbReference type="PROSITE" id="PS50113">
    <property type="entry name" value="PAC"/>
    <property type="match status" value="2"/>
</dbReference>
<dbReference type="InterPro" id="IPR029787">
    <property type="entry name" value="Nucleotide_cyclase"/>
</dbReference>
<dbReference type="EMBL" id="PZKC01000009">
    <property type="protein sequence ID" value="PTD95959.1"/>
    <property type="molecule type" value="Genomic_DNA"/>
</dbReference>
<dbReference type="InterPro" id="IPR042240">
    <property type="entry name" value="CHASE_sf"/>
</dbReference>
<dbReference type="InterPro" id="IPR000700">
    <property type="entry name" value="PAS-assoc_C"/>
</dbReference>
<organism evidence="10 11">
    <name type="scientific">Pseudothauera lacus</name>
    <dbReference type="NCBI Taxonomy" id="2136175"/>
    <lineage>
        <taxon>Bacteria</taxon>
        <taxon>Pseudomonadati</taxon>
        <taxon>Pseudomonadota</taxon>
        <taxon>Betaproteobacteria</taxon>
        <taxon>Rhodocyclales</taxon>
        <taxon>Zoogloeaceae</taxon>
        <taxon>Pseudothauera</taxon>
    </lineage>
</organism>
<dbReference type="PROSITE" id="PS50887">
    <property type="entry name" value="GGDEF"/>
    <property type="match status" value="1"/>
</dbReference>
<feature type="domain" description="PAC" evidence="7">
    <location>
        <begin position="387"/>
        <end position="439"/>
    </location>
</feature>
<evidence type="ECO:0000313" key="11">
    <source>
        <dbReference type="Proteomes" id="UP000241193"/>
    </source>
</evidence>
<dbReference type="PROSITE" id="PS50839">
    <property type="entry name" value="CHASE"/>
    <property type="match status" value="1"/>
</dbReference>
<gene>
    <name evidence="10" type="ORF">C8261_11800</name>
</gene>
<evidence type="ECO:0000259" key="7">
    <source>
        <dbReference type="PROSITE" id="PS50113"/>
    </source>
</evidence>
<evidence type="ECO:0000256" key="2">
    <source>
        <dbReference type="ARBA" id="ARBA00022692"/>
    </source>
</evidence>
<dbReference type="CDD" id="cd00130">
    <property type="entry name" value="PAS"/>
    <property type="match status" value="2"/>
</dbReference>
<dbReference type="PANTHER" id="PTHR44757:SF2">
    <property type="entry name" value="BIOFILM ARCHITECTURE MAINTENANCE PROTEIN MBAA"/>
    <property type="match status" value="1"/>
</dbReference>
<dbReference type="SMART" id="SM00091">
    <property type="entry name" value="PAS"/>
    <property type="match status" value="2"/>
</dbReference>
<keyword evidence="4 5" id="KW-0472">Membrane</keyword>
<dbReference type="NCBIfam" id="TIGR00229">
    <property type="entry name" value="sensory_box"/>
    <property type="match status" value="2"/>
</dbReference>